<sequence length="180" mass="20579">MKIDSCIDRILFTQDQLENRIKELSQWVNETYKNSDNLILVGLLKGSFPFLAQLIKNVEVDFVIDFMIASSYGGGESSSGNVKIVLDLANNIEDKDVLIVEDIVDTAKTMNTVYNMLARRNPKSLKVLTLLDKPDNRKIDFKPDMFGFKINKEDFVVGFGFDIDEKKRNLPYIGTFKKRV</sequence>
<dbReference type="CDD" id="cd06223">
    <property type="entry name" value="PRTases_typeI"/>
    <property type="match status" value="1"/>
</dbReference>
<dbReference type="InterPro" id="IPR050408">
    <property type="entry name" value="HGPRT"/>
</dbReference>
<evidence type="ECO:0000256" key="6">
    <source>
        <dbReference type="ARBA" id="ARBA00022490"/>
    </source>
</evidence>
<dbReference type="UniPathway" id="UPA00591">
    <property type="reaction ID" value="UER00648"/>
</dbReference>
<evidence type="ECO:0000256" key="4">
    <source>
        <dbReference type="ARBA" id="ARBA00004676"/>
    </source>
</evidence>
<comment type="pathway">
    <text evidence="3 15">Purine metabolism; IMP biosynthesis via salvage pathway; IMP from hypoxanthine: step 1/1.</text>
</comment>
<dbReference type="GO" id="GO:0052657">
    <property type="term" value="F:guanine phosphoribosyltransferase activity"/>
    <property type="evidence" value="ECO:0007669"/>
    <property type="project" value="UniProtKB-ARBA"/>
</dbReference>
<reference evidence="17 18" key="1">
    <citation type="submission" date="2019-06" db="EMBL/GenBank/DDBJ databases">
        <title>Mycoplasma falconis type strain whole genome sequence.</title>
        <authorList>
            <person name="Spergser J."/>
        </authorList>
    </citation>
    <scope>NUCLEOTIDE SEQUENCE [LARGE SCALE GENOMIC DNA]</scope>
    <source>
        <strain evidence="17 18">ATCC 51372</strain>
    </source>
</reference>
<dbReference type="GO" id="GO:0006166">
    <property type="term" value="P:purine ribonucleoside salvage"/>
    <property type="evidence" value="ECO:0007669"/>
    <property type="project" value="UniProtKB-KW"/>
</dbReference>
<dbReference type="GO" id="GO:0000287">
    <property type="term" value="F:magnesium ion binding"/>
    <property type="evidence" value="ECO:0007669"/>
    <property type="project" value="TreeGrafter"/>
</dbReference>
<keyword evidence="18" id="KW-1185">Reference proteome</keyword>
<dbReference type="OrthoDB" id="9802824at2"/>
<evidence type="ECO:0000256" key="8">
    <source>
        <dbReference type="ARBA" id="ARBA00022679"/>
    </source>
</evidence>
<keyword evidence="12 15" id="KW-0460">Magnesium</keyword>
<keyword evidence="9 15" id="KW-0479">Metal-binding</keyword>
<evidence type="ECO:0000256" key="2">
    <source>
        <dbReference type="ARBA" id="ARBA00004496"/>
    </source>
</evidence>
<comment type="catalytic activity">
    <reaction evidence="14">
        <text>IMP + diphosphate = hypoxanthine + 5-phospho-alpha-D-ribose 1-diphosphate</text>
        <dbReference type="Rhea" id="RHEA:17973"/>
        <dbReference type="ChEBI" id="CHEBI:17368"/>
        <dbReference type="ChEBI" id="CHEBI:33019"/>
        <dbReference type="ChEBI" id="CHEBI:58017"/>
        <dbReference type="ChEBI" id="CHEBI:58053"/>
        <dbReference type="EC" id="2.4.2.8"/>
    </reaction>
    <physiologicalReaction direction="right-to-left" evidence="14">
        <dbReference type="Rhea" id="RHEA:17975"/>
    </physiologicalReaction>
</comment>
<evidence type="ECO:0000256" key="12">
    <source>
        <dbReference type="ARBA" id="ARBA00022842"/>
    </source>
</evidence>
<dbReference type="NCBIfam" id="TIGR01203">
    <property type="entry name" value="HGPRTase"/>
    <property type="match status" value="1"/>
</dbReference>
<dbReference type="Pfam" id="PF00156">
    <property type="entry name" value="Pribosyltran"/>
    <property type="match status" value="1"/>
</dbReference>
<dbReference type="GO" id="GO:0032263">
    <property type="term" value="P:GMP salvage"/>
    <property type="evidence" value="ECO:0007669"/>
    <property type="project" value="TreeGrafter"/>
</dbReference>
<dbReference type="InterPro" id="IPR029057">
    <property type="entry name" value="PRTase-like"/>
</dbReference>
<evidence type="ECO:0000256" key="3">
    <source>
        <dbReference type="ARBA" id="ARBA00004669"/>
    </source>
</evidence>
<dbReference type="AlphaFoldDB" id="A0A501X9Z0"/>
<comment type="similarity">
    <text evidence="5 15">Belongs to the purine/pyrimidine phosphoribosyltransferase family.</text>
</comment>
<keyword evidence="8 15" id="KW-0808">Transferase</keyword>
<proteinExistence type="inferred from homology"/>
<dbReference type="Gene3D" id="3.40.50.2020">
    <property type="match status" value="1"/>
</dbReference>
<keyword evidence="10 15" id="KW-0660">Purine salvage</keyword>
<protein>
    <recommendedName>
        <fullName evidence="15">Hypoxanthine phosphoribosyltransferase</fullName>
        <ecNumber evidence="15">2.4.2.8</ecNumber>
    </recommendedName>
</protein>
<dbReference type="EC" id="2.4.2.8" evidence="15"/>
<evidence type="ECO:0000256" key="15">
    <source>
        <dbReference type="RuleBase" id="RU364099"/>
    </source>
</evidence>
<evidence type="ECO:0000313" key="18">
    <source>
        <dbReference type="Proteomes" id="UP000319776"/>
    </source>
</evidence>
<evidence type="ECO:0000256" key="9">
    <source>
        <dbReference type="ARBA" id="ARBA00022723"/>
    </source>
</evidence>
<dbReference type="EMBL" id="VFSS01000004">
    <property type="protein sequence ID" value="TPE57418.1"/>
    <property type="molecule type" value="Genomic_DNA"/>
</dbReference>
<evidence type="ECO:0000256" key="14">
    <source>
        <dbReference type="ARBA" id="ARBA00049402"/>
    </source>
</evidence>
<dbReference type="InterPro" id="IPR005904">
    <property type="entry name" value="Hxn_phspho_trans"/>
</dbReference>
<evidence type="ECO:0000256" key="7">
    <source>
        <dbReference type="ARBA" id="ARBA00022676"/>
    </source>
</evidence>
<accession>A0A501X9Z0</accession>
<evidence type="ECO:0000259" key="16">
    <source>
        <dbReference type="Pfam" id="PF00156"/>
    </source>
</evidence>
<evidence type="ECO:0000313" key="17">
    <source>
        <dbReference type="EMBL" id="TPE57418.1"/>
    </source>
</evidence>
<dbReference type="GO" id="GO:0004422">
    <property type="term" value="F:hypoxanthine phosphoribosyltransferase activity"/>
    <property type="evidence" value="ECO:0007669"/>
    <property type="project" value="InterPro"/>
</dbReference>
<dbReference type="PANTHER" id="PTHR43340:SF1">
    <property type="entry name" value="HYPOXANTHINE PHOSPHORIBOSYLTRANSFERASE"/>
    <property type="match status" value="1"/>
</dbReference>
<name>A0A501X9Z0_9BACT</name>
<gene>
    <name evidence="17" type="primary">hpt</name>
    <name evidence="17" type="ORF">FJO69_01545</name>
</gene>
<dbReference type="Proteomes" id="UP000319776">
    <property type="component" value="Unassembled WGS sequence"/>
</dbReference>
<organism evidence="17 18">
    <name type="scientific">[Mycoplasma] falconis</name>
    <dbReference type="NCBI Taxonomy" id="92403"/>
    <lineage>
        <taxon>Bacteria</taxon>
        <taxon>Bacillati</taxon>
        <taxon>Mycoplasmatota</taxon>
        <taxon>Mycoplasmoidales</taxon>
        <taxon>Metamycoplasmataceae</taxon>
        <taxon>Metamycoplasma</taxon>
    </lineage>
</organism>
<evidence type="ECO:0000256" key="13">
    <source>
        <dbReference type="ARBA" id="ARBA00048811"/>
    </source>
</evidence>
<dbReference type="SUPFAM" id="SSF53271">
    <property type="entry name" value="PRTase-like"/>
    <property type="match status" value="1"/>
</dbReference>
<comment type="cofactor">
    <cofactor evidence="1 15">
        <name>Mg(2+)</name>
        <dbReference type="ChEBI" id="CHEBI:18420"/>
    </cofactor>
</comment>
<comment type="subcellular location">
    <subcellularLocation>
        <location evidence="2 15">Cytoplasm</location>
    </subcellularLocation>
</comment>
<keyword evidence="11 15" id="KW-0547">Nucleotide-binding</keyword>
<comment type="catalytic activity">
    <reaction evidence="13">
        <text>GMP + diphosphate = guanine + 5-phospho-alpha-D-ribose 1-diphosphate</text>
        <dbReference type="Rhea" id="RHEA:25424"/>
        <dbReference type="ChEBI" id="CHEBI:16235"/>
        <dbReference type="ChEBI" id="CHEBI:33019"/>
        <dbReference type="ChEBI" id="CHEBI:58017"/>
        <dbReference type="ChEBI" id="CHEBI:58115"/>
        <dbReference type="EC" id="2.4.2.8"/>
    </reaction>
    <physiologicalReaction direction="right-to-left" evidence="13">
        <dbReference type="Rhea" id="RHEA:25426"/>
    </physiologicalReaction>
</comment>
<dbReference type="GO" id="GO:0006178">
    <property type="term" value="P:guanine salvage"/>
    <property type="evidence" value="ECO:0007669"/>
    <property type="project" value="TreeGrafter"/>
</dbReference>
<evidence type="ECO:0000256" key="11">
    <source>
        <dbReference type="ARBA" id="ARBA00022741"/>
    </source>
</evidence>
<feature type="domain" description="Phosphoribosyltransferase" evidence="16">
    <location>
        <begin position="14"/>
        <end position="165"/>
    </location>
</feature>
<dbReference type="InterPro" id="IPR000836">
    <property type="entry name" value="PRTase_dom"/>
</dbReference>
<comment type="caution">
    <text evidence="17">The sequence shown here is derived from an EMBL/GenBank/DDBJ whole genome shotgun (WGS) entry which is preliminary data.</text>
</comment>
<dbReference type="GO" id="GO:0046100">
    <property type="term" value="P:hypoxanthine metabolic process"/>
    <property type="evidence" value="ECO:0007669"/>
    <property type="project" value="TreeGrafter"/>
</dbReference>
<dbReference type="GO" id="GO:0005829">
    <property type="term" value="C:cytosol"/>
    <property type="evidence" value="ECO:0007669"/>
    <property type="project" value="TreeGrafter"/>
</dbReference>
<evidence type="ECO:0000256" key="5">
    <source>
        <dbReference type="ARBA" id="ARBA00008391"/>
    </source>
</evidence>
<evidence type="ECO:0000256" key="1">
    <source>
        <dbReference type="ARBA" id="ARBA00001946"/>
    </source>
</evidence>
<dbReference type="RefSeq" id="WP_140781250.1">
    <property type="nucleotide sequence ID" value="NZ_VFSS01000004.1"/>
</dbReference>
<keyword evidence="6 15" id="KW-0963">Cytoplasm</keyword>
<comment type="pathway">
    <text evidence="4">Purine metabolism; GMP biosynthesis via salvage pathway; GMP from guanine: step 1/1.</text>
</comment>
<dbReference type="GO" id="GO:0000166">
    <property type="term" value="F:nucleotide binding"/>
    <property type="evidence" value="ECO:0007669"/>
    <property type="project" value="UniProtKB-KW"/>
</dbReference>
<keyword evidence="7 15" id="KW-0328">Glycosyltransferase</keyword>
<dbReference type="FunFam" id="3.40.50.2020:FF:000006">
    <property type="entry name" value="Hypoxanthine phosphoribosyltransferase"/>
    <property type="match status" value="1"/>
</dbReference>
<dbReference type="GO" id="GO:0032264">
    <property type="term" value="P:IMP salvage"/>
    <property type="evidence" value="ECO:0007669"/>
    <property type="project" value="UniProtKB-UniPathway"/>
</dbReference>
<evidence type="ECO:0000256" key="10">
    <source>
        <dbReference type="ARBA" id="ARBA00022726"/>
    </source>
</evidence>
<dbReference type="PANTHER" id="PTHR43340">
    <property type="entry name" value="HYPOXANTHINE-GUANINE PHOSPHORIBOSYLTRANSFERASE"/>
    <property type="match status" value="1"/>
</dbReference>